<evidence type="ECO:0000256" key="1">
    <source>
        <dbReference type="ARBA" id="ARBA00009981"/>
    </source>
</evidence>
<gene>
    <name evidence="3" type="ORF">TEK04_17700</name>
</gene>
<dbReference type="Proteomes" id="UP001361570">
    <property type="component" value="Unassembled WGS sequence"/>
</dbReference>
<evidence type="ECO:0000313" key="3">
    <source>
        <dbReference type="EMBL" id="MEI4273560.1"/>
    </source>
</evidence>
<evidence type="ECO:0000313" key="4">
    <source>
        <dbReference type="Proteomes" id="UP001361570"/>
    </source>
</evidence>
<dbReference type="InterPro" id="IPR006442">
    <property type="entry name" value="Antitoxin_Phd/YefM"/>
</dbReference>
<dbReference type="SUPFAM" id="SSF143120">
    <property type="entry name" value="YefM-like"/>
    <property type="match status" value="1"/>
</dbReference>
<comment type="caution">
    <text evidence="3">The sequence shown here is derived from an EMBL/GenBank/DDBJ whole genome shotgun (WGS) entry which is preliminary data.</text>
</comment>
<comment type="similarity">
    <text evidence="1 2">Belongs to the phD/YefM antitoxin family.</text>
</comment>
<sequence>MDSVGIRELKQNASAVVARTARGESVTVTDRGRPVAALSPVPTSRLAGLVAAGLARPAVGDLGDLTPPSGPVTTALSRALTEDRSDRAYGVEVFAPR</sequence>
<dbReference type="NCBIfam" id="TIGR01552">
    <property type="entry name" value="phd_fam"/>
    <property type="match status" value="1"/>
</dbReference>
<comment type="function">
    <text evidence="2">Antitoxin component of a type II toxin-antitoxin (TA) system.</text>
</comment>
<organism evidence="3 4">
    <name type="scientific">Klenkia sesuvii</name>
    <dbReference type="NCBI Taxonomy" id="3103137"/>
    <lineage>
        <taxon>Bacteria</taxon>
        <taxon>Bacillati</taxon>
        <taxon>Actinomycetota</taxon>
        <taxon>Actinomycetes</taxon>
        <taxon>Geodermatophilales</taxon>
        <taxon>Geodermatophilaceae</taxon>
        <taxon>Klenkia</taxon>
    </lineage>
</organism>
<protein>
    <recommendedName>
        <fullName evidence="2">Antitoxin</fullName>
    </recommendedName>
</protein>
<keyword evidence="4" id="KW-1185">Reference proteome</keyword>
<evidence type="ECO:0000256" key="2">
    <source>
        <dbReference type="RuleBase" id="RU362080"/>
    </source>
</evidence>
<dbReference type="Gene3D" id="3.40.1620.10">
    <property type="entry name" value="YefM-like domain"/>
    <property type="match status" value="1"/>
</dbReference>
<proteinExistence type="inferred from homology"/>
<dbReference type="InterPro" id="IPR036165">
    <property type="entry name" value="YefM-like_sf"/>
</dbReference>
<dbReference type="Pfam" id="PF02604">
    <property type="entry name" value="PhdYeFM_antitox"/>
    <property type="match status" value="1"/>
</dbReference>
<dbReference type="EMBL" id="JBAPLU010000022">
    <property type="protein sequence ID" value="MEI4273560.1"/>
    <property type="molecule type" value="Genomic_DNA"/>
</dbReference>
<accession>A0ABU8DXJ4</accession>
<reference evidence="3 4" key="1">
    <citation type="submission" date="2024-03" db="EMBL/GenBank/DDBJ databases">
        <title>Draft genome sequence of Klenkia sp. LSe6-5.</title>
        <authorList>
            <person name="Duangmal K."/>
            <person name="Chantavorakit T."/>
        </authorList>
    </citation>
    <scope>NUCLEOTIDE SEQUENCE [LARGE SCALE GENOMIC DNA]</scope>
    <source>
        <strain evidence="3 4">LSe6-5</strain>
    </source>
</reference>
<dbReference type="RefSeq" id="WP_336405678.1">
    <property type="nucleotide sequence ID" value="NZ_JBAPLU010000022.1"/>
</dbReference>
<name>A0ABU8DXJ4_9ACTN</name>